<keyword evidence="2" id="KW-0687">Ribonucleoprotein</keyword>
<protein>
    <submittedName>
        <fullName evidence="3">Uncharacterized protein</fullName>
    </submittedName>
</protein>
<dbReference type="GO" id="GO:0003735">
    <property type="term" value="F:structural constituent of ribosome"/>
    <property type="evidence" value="ECO:0007669"/>
    <property type="project" value="InterPro"/>
</dbReference>
<keyword evidence="1" id="KW-0689">Ribosomal protein</keyword>
<sequence>MLAAQEDALRCKELGITAVHIELTGGIKTNTPGPGA</sequence>
<dbReference type="InterPro" id="IPR036967">
    <property type="entry name" value="Ribosomal_uS11_sf"/>
</dbReference>
<evidence type="ECO:0000256" key="2">
    <source>
        <dbReference type="ARBA" id="ARBA00023274"/>
    </source>
</evidence>
<dbReference type="GO" id="GO:0005840">
    <property type="term" value="C:ribosome"/>
    <property type="evidence" value="ECO:0007669"/>
    <property type="project" value="UniProtKB-KW"/>
</dbReference>
<reference evidence="3" key="2">
    <citation type="submission" date="2020-10" db="EMBL/GenBank/DDBJ databases">
        <authorList>
            <person name="Cooper E.A."/>
            <person name="Brenton Z.W."/>
            <person name="Flinn B.S."/>
            <person name="Jenkins J."/>
            <person name="Shu S."/>
            <person name="Flowers D."/>
            <person name="Luo F."/>
            <person name="Wang Y."/>
            <person name="Xia P."/>
            <person name="Barry K."/>
            <person name="Daum C."/>
            <person name="Lipzen A."/>
            <person name="Yoshinaga Y."/>
            <person name="Schmutz J."/>
            <person name="Saski C."/>
            <person name="Vermerris W."/>
            <person name="Kresovich S."/>
        </authorList>
    </citation>
    <scope>NUCLEOTIDE SEQUENCE</scope>
</reference>
<dbReference type="EMBL" id="CM027685">
    <property type="protein sequence ID" value="KAG0525698.1"/>
    <property type="molecule type" value="Genomic_DNA"/>
</dbReference>
<evidence type="ECO:0000313" key="4">
    <source>
        <dbReference type="Proteomes" id="UP000807115"/>
    </source>
</evidence>
<organism evidence="3 4">
    <name type="scientific">Sorghum bicolor</name>
    <name type="common">Sorghum</name>
    <name type="synonym">Sorghum vulgare</name>
    <dbReference type="NCBI Taxonomy" id="4558"/>
    <lineage>
        <taxon>Eukaryota</taxon>
        <taxon>Viridiplantae</taxon>
        <taxon>Streptophyta</taxon>
        <taxon>Embryophyta</taxon>
        <taxon>Tracheophyta</taxon>
        <taxon>Spermatophyta</taxon>
        <taxon>Magnoliopsida</taxon>
        <taxon>Liliopsida</taxon>
        <taxon>Poales</taxon>
        <taxon>Poaceae</taxon>
        <taxon>PACMAD clade</taxon>
        <taxon>Panicoideae</taxon>
        <taxon>Andropogonodae</taxon>
        <taxon>Andropogoneae</taxon>
        <taxon>Sorghinae</taxon>
        <taxon>Sorghum</taxon>
    </lineage>
</organism>
<comment type="caution">
    <text evidence="3">The sequence shown here is derived from an EMBL/GenBank/DDBJ whole genome shotgun (WGS) entry which is preliminary data.</text>
</comment>
<accession>A0A921QP64</accession>
<evidence type="ECO:0000313" key="3">
    <source>
        <dbReference type="EMBL" id="KAG0525698.1"/>
    </source>
</evidence>
<dbReference type="GO" id="GO:0006412">
    <property type="term" value="P:translation"/>
    <property type="evidence" value="ECO:0007669"/>
    <property type="project" value="InterPro"/>
</dbReference>
<dbReference type="Proteomes" id="UP000807115">
    <property type="component" value="Chromosome 6"/>
</dbReference>
<reference evidence="3" key="1">
    <citation type="journal article" date="2019" name="BMC Genomics">
        <title>A new reference genome for Sorghum bicolor reveals high levels of sequence similarity between sweet and grain genotypes: implications for the genetics of sugar metabolism.</title>
        <authorList>
            <person name="Cooper E.A."/>
            <person name="Brenton Z.W."/>
            <person name="Flinn B.S."/>
            <person name="Jenkins J."/>
            <person name="Shu S."/>
            <person name="Flowers D."/>
            <person name="Luo F."/>
            <person name="Wang Y."/>
            <person name="Xia P."/>
            <person name="Barry K."/>
            <person name="Daum C."/>
            <person name="Lipzen A."/>
            <person name="Yoshinaga Y."/>
            <person name="Schmutz J."/>
            <person name="Saski C."/>
            <person name="Vermerris W."/>
            <person name="Kresovich S."/>
        </authorList>
    </citation>
    <scope>NUCLEOTIDE SEQUENCE</scope>
</reference>
<dbReference type="Gene3D" id="3.30.420.80">
    <property type="entry name" value="Ribosomal protein S11"/>
    <property type="match status" value="1"/>
</dbReference>
<dbReference type="AlphaFoldDB" id="A0A921QP64"/>
<name>A0A921QP64_SORBI</name>
<dbReference type="GO" id="GO:1990904">
    <property type="term" value="C:ribonucleoprotein complex"/>
    <property type="evidence" value="ECO:0007669"/>
    <property type="project" value="UniProtKB-KW"/>
</dbReference>
<evidence type="ECO:0000256" key="1">
    <source>
        <dbReference type="ARBA" id="ARBA00022980"/>
    </source>
</evidence>
<gene>
    <name evidence="3" type="ORF">BDA96_06G079100</name>
</gene>
<proteinExistence type="predicted"/>